<feature type="transmembrane region" description="Helical" evidence="5">
    <location>
        <begin position="176"/>
        <end position="201"/>
    </location>
</feature>
<feature type="transmembrane region" description="Helical" evidence="5">
    <location>
        <begin position="98"/>
        <end position="120"/>
    </location>
</feature>
<keyword evidence="2 5" id="KW-0812">Transmembrane</keyword>
<dbReference type="InterPro" id="IPR007568">
    <property type="entry name" value="RTA1"/>
</dbReference>
<dbReference type="GO" id="GO:0005886">
    <property type="term" value="C:plasma membrane"/>
    <property type="evidence" value="ECO:0007669"/>
    <property type="project" value="TreeGrafter"/>
</dbReference>
<evidence type="ECO:0000256" key="3">
    <source>
        <dbReference type="ARBA" id="ARBA00022989"/>
    </source>
</evidence>
<proteinExistence type="predicted"/>
<keyword evidence="3 5" id="KW-1133">Transmembrane helix</keyword>
<dbReference type="GO" id="GO:0000324">
    <property type="term" value="C:fungal-type vacuole"/>
    <property type="evidence" value="ECO:0007669"/>
    <property type="project" value="TreeGrafter"/>
</dbReference>
<dbReference type="EMBL" id="MU004191">
    <property type="protein sequence ID" value="KAF2493926.1"/>
    <property type="molecule type" value="Genomic_DNA"/>
</dbReference>
<evidence type="ECO:0000313" key="6">
    <source>
        <dbReference type="EMBL" id="KAF2493926.1"/>
    </source>
</evidence>
<gene>
    <name evidence="6" type="ORF">BU16DRAFT_550850</name>
</gene>
<evidence type="ECO:0000256" key="2">
    <source>
        <dbReference type="ARBA" id="ARBA00022692"/>
    </source>
</evidence>
<sequence>MYPKNLTFTNQTLANDTDLCTLDTCPMYLANFTYVPNLAGNVLYAAIFGIILVAQIYLGIRKRTWGYLAGMFGGLILEIIGYAGRIQLHFNPFPFDPFLENLICLTIAPAFLSAAIYLTLGRVIVIYGAPVSPLKPRTYSILFVSCDFLSLVLQSAGGAITAMADDGDKSAHDMGINIMIAGLIFQVASLVVFMALCANIWNRIRRHPDLVSEDSAKLSALRRTLMWRVMMWALAAATIFIIVRSIFRVAELWGGFNGSLANNEALFMVFEGAMLVMACSALTLGHPGVCFDGHWADGNWTFKTKRGEKDEEAAVPLKQRSITALCA</sequence>
<feature type="transmembrane region" description="Helical" evidence="5">
    <location>
        <begin position="267"/>
        <end position="285"/>
    </location>
</feature>
<dbReference type="PANTHER" id="PTHR31465:SF9">
    <property type="entry name" value="SPHINGOID LONG-CHAIN BASE TRANSPORTER RSB1"/>
    <property type="match status" value="1"/>
</dbReference>
<organism evidence="6 7">
    <name type="scientific">Lophium mytilinum</name>
    <dbReference type="NCBI Taxonomy" id="390894"/>
    <lineage>
        <taxon>Eukaryota</taxon>
        <taxon>Fungi</taxon>
        <taxon>Dikarya</taxon>
        <taxon>Ascomycota</taxon>
        <taxon>Pezizomycotina</taxon>
        <taxon>Dothideomycetes</taxon>
        <taxon>Pleosporomycetidae</taxon>
        <taxon>Mytilinidiales</taxon>
        <taxon>Mytilinidiaceae</taxon>
        <taxon>Lophium</taxon>
    </lineage>
</organism>
<evidence type="ECO:0000256" key="5">
    <source>
        <dbReference type="SAM" id="Phobius"/>
    </source>
</evidence>
<comment type="subcellular location">
    <subcellularLocation>
        <location evidence="1">Membrane</location>
        <topology evidence="1">Multi-pass membrane protein</topology>
    </subcellularLocation>
</comment>
<protein>
    <submittedName>
        <fullName evidence="6">RTA1 domain protein</fullName>
    </submittedName>
</protein>
<evidence type="ECO:0000256" key="1">
    <source>
        <dbReference type="ARBA" id="ARBA00004141"/>
    </source>
</evidence>
<feature type="transmembrane region" description="Helical" evidence="5">
    <location>
        <begin position="141"/>
        <end position="164"/>
    </location>
</feature>
<dbReference type="PANTHER" id="PTHR31465">
    <property type="entry name" value="PROTEIN RTA1-RELATED"/>
    <property type="match status" value="1"/>
</dbReference>
<name>A0A6A6QP71_9PEZI</name>
<reference evidence="6" key="1">
    <citation type="journal article" date="2020" name="Stud. Mycol.">
        <title>101 Dothideomycetes genomes: a test case for predicting lifestyles and emergence of pathogens.</title>
        <authorList>
            <person name="Haridas S."/>
            <person name="Albert R."/>
            <person name="Binder M."/>
            <person name="Bloem J."/>
            <person name="Labutti K."/>
            <person name="Salamov A."/>
            <person name="Andreopoulos B."/>
            <person name="Baker S."/>
            <person name="Barry K."/>
            <person name="Bills G."/>
            <person name="Bluhm B."/>
            <person name="Cannon C."/>
            <person name="Castanera R."/>
            <person name="Culley D."/>
            <person name="Daum C."/>
            <person name="Ezra D."/>
            <person name="Gonzalez J."/>
            <person name="Henrissat B."/>
            <person name="Kuo A."/>
            <person name="Liang C."/>
            <person name="Lipzen A."/>
            <person name="Lutzoni F."/>
            <person name="Magnuson J."/>
            <person name="Mondo S."/>
            <person name="Nolan M."/>
            <person name="Ohm R."/>
            <person name="Pangilinan J."/>
            <person name="Park H.-J."/>
            <person name="Ramirez L."/>
            <person name="Alfaro M."/>
            <person name="Sun H."/>
            <person name="Tritt A."/>
            <person name="Yoshinaga Y."/>
            <person name="Zwiers L.-H."/>
            <person name="Turgeon B."/>
            <person name="Goodwin S."/>
            <person name="Spatafora J."/>
            <person name="Crous P."/>
            <person name="Grigoriev I."/>
        </authorList>
    </citation>
    <scope>NUCLEOTIDE SEQUENCE</scope>
    <source>
        <strain evidence="6">CBS 269.34</strain>
    </source>
</reference>
<dbReference type="Proteomes" id="UP000799750">
    <property type="component" value="Unassembled WGS sequence"/>
</dbReference>
<dbReference type="OrthoDB" id="4521223at2759"/>
<evidence type="ECO:0000256" key="4">
    <source>
        <dbReference type="ARBA" id="ARBA00023136"/>
    </source>
</evidence>
<dbReference type="AlphaFoldDB" id="A0A6A6QP71"/>
<feature type="transmembrane region" description="Helical" evidence="5">
    <location>
        <begin position="38"/>
        <end position="58"/>
    </location>
</feature>
<evidence type="ECO:0000313" key="7">
    <source>
        <dbReference type="Proteomes" id="UP000799750"/>
    </source>
</evidence>
<feature type="transmembrane region" description="Helical" evidence="5">
    <location>
        <begin position="225"/>
        <end position="247"/>
    </location>
</feature>
<keyword evidence="7" id="KW-1185">Reference proteome</keyword>
<feature type="transmembrane region" description="Helical" evidence="5">
    <location>
        <begin position="65"/>
        <end position="86"/>
    </location>
</feature>
<accession>A0A6A6QP71</accession>
<keyword evidence="4 5" id="KW-0472">Membrane</keyword>
<dbReference type="Pfam" id="PF04479">
    <property type="entry name" value="RTA1"/>
    <property type="match status" value="1"/>
</dbReference>